<evidence type="ECO:0000313" key="2">
    <source>
        <dbReference type="EMBL" id="OZM55806.1"/>
    </source>
</evidence>
<feature type="transmembrane region" description="Helical" evidence="1">
    <location>
        <begin position="7"/>
        <end position="25"/>
    </location>
</feature>
<dbReference type="InterPro" id="IPR025426">
    <property type="entry name" value="DUF4305"/>
</dbReference>
<gene>
    <name evidence="2" type="ORF">CIB95_15325</name>
</gene>
<name>A0A263BRF4_9BACI</name>
<keyword evidence="1" id="KW-0472">Membrane</keyword>
<dbReference type="Proteomes" id="UP000217083">
    <property type="component" value="Unassembled WGS sequence"/>
</dbReference>
<evidence type="ECO:0000256" key="1">
    <source>
        <dbReference type="SAM" id="Phobius"/>
    </source>
</evidence>
<feature type="transmembrane region" description="Helical" evidence="1">
    <location>
        <begin position="37"/>
        <end position="56"/>
    </location>
</feature>
<keyword evidence="3" id="KW-1185">Reference proteome</keyword>
<keyword evidence="1" id="KW-0812">Transmembrane</keyword>
<reference evidence="2 3" key="2">
    <citation type="submission" date="2017-09" db="EMBL/GenBank/DDBJ databases">
        <title>Bacillus patelloidae sp. nov., isolated from the intestinal tract of a marine limpet.</title>
        <authorList>
            <person name="Liu R."/>
            <person name="Dong C."/>
            <person name="Shao Z."/>
        </authorList>
    </citation>
    <scope>NUCLEOTIDE SEQUENCE [LARGE SCALE GENOMIC DNA]</scope>
    <source>
        <strain evidence="2 3">SA5d-4</strain>
    </source>
</reference>
<dbReference type="AlphaFoldDB" id="A0A263BRF4"/>
<protein>
    <submittedName>
        <fullName evidence="2">DUF4305 domain-containing protein</fullName>
    </submittedName>
</protein>
<proteinExistence type="predicted"/>
<dbReference type="Pfam" id="PF14146">
    <property type="entry name" value="DUF4305"/>
    <property type="match status" value="1"/>
</dbReference>
<dbReference type="EMBL" id="NPIA01000012">
    <property type="protein sequence ID" value="OZM55806.1"/>
    <property type="molecule type" value="Genomic_DNA"/>
</dbReference>
<evidence type="ECO:0000313" key="3">
    <source>
        <dbReference type="Proteomes" id="UP000217083"/>
    </source>
</evidence>
<reference evidence="3" key="1">
    <citation type="submission" date="2017-08" db="EMBL/GenBank/DDBJ databases">
        <authorList>
            <person name="Huang Z."/>
        </authorList>
    </citation>
    <scope>NUCLEOTIDE SEQUENCE [LARGE SCALE GENOMIC DNA]</scope>
    <source>
        <strain evidence="3">SA5d-4</strain>
    </source>
</reference>
<dbReference type="RefSeq" id="WP_094926615.1">
    <property type="nucleotide sequence ID" value="NZ_NPIA01000012.1"/>
</dbReference>
<organism evidence="2 3">
    <name type="scientific">Lottiidibacillus patelloidae</name>
    <dbReference type="NCBI Taxonomy" id="2670334"/>
    <lineage>
        <taxon>Bacteria</taxon>
        <taxon>Bacillati</taxon>
        <taxon>Bacillota</taxon>
        <taxon>Bacilli</taxon>
        <taxon>Bacillales</taxon>
        <taxon>Bacillaceae</taxon>
        <taxon>Lottiidibacillus</taxon>
    </lineage>
</organism>
<comment type="caution">
    <text evidence="2">The sequence shown here is derived from an EMBL/GenBank/DDBJ whole genome shotgun (WGS) entry which is preliminary data.</text>
</comment>
<accession>A0A263BRF4</accession>
<keyword evidence="1" id="KW-1133">Transmembrane helix</keyword>
<sequence>MRTSSPAFMALLYFSLGVLFTYLAIQNGQESMWNASTIILMLLATFDFSVSFRFMLLRRKIKQIKKNKST</sequence>